<feature type="domain" description="2Fe-2S ferredoxin-type" evidence="9">
    <location>
        <begin position="227"/>
        <end position="314"/>
    </location>
</feature>
<dbReference type="InterPro" id="IPR001041">
    <property type="entry name" value="2Fe-2S_ferredoxin-type"/>
</dbReference>
<keyword evidence="8" id="KW-0411">Iron-sulfur</keyword>
<dbReference type="InterPro" id="IPR039261">
    <property type="entry name" value="FNR_nucleotide-bd"/>
</dbReference>
<evidence type="ECO:0000256" key="4">
    <source>
        <dbReference type="ARBA" id="ARBA00022714"/>
    </source>
</evidence>
<dbReference type="InterPro" id="IPR017938">
    <property type="entry name" value="Riboflavin_synthase-like_b-brl"/>
</dbReference>
<keyword evidence="6" id="KW-0560">Oxidoreductase</keyword>
<comment type="cofactor">
    <cofactor evidence="1">
        <name>FMN</name>
        <dbReference type="ChEBI" id="CHEBI:58210"/>
    </cofactor>
</comment>
<dbReference type="PANTHER" id="PTHR47354">
    <property type="entry name" value="NADH OXIDOREDUCTASE HCR"/>
    <property type="match status" value="1"/>
</dbReference>
<dbReference type="InterPro" id="IPR017927">
    <property type="entry name" value="FAD-bd_FR_type"/>
</dbReference>
<dbReference type="PANTHER" id="PTHR47354:SF1">
    <property type="entry name" value="CARNITINE MONOOXYGENASE REDUCTASE SUBUNIT"/>
    <property type="match status" value="1"/>
</dbReference>
<dbReference type="PROSITE" id="PS51384">
    <property type="entry name" value="FAD_FR"/>
    <property type="match status" value="1"/>
</dbReference>
<dbReference type="InterPro" id="IPR050415">
    <property type="entry name" value="MRET"/>
</dbReference>
<keyword evidence="2" id="KW-0285">Flavoprotein</keyword>
<evidence type="ECO:0000259" key="9">
    <source>
        <dbReference type="PROSITE" id="PS51085"/>
    </source>
</evidence>
<dbReference type="PROSITE" id="PS00197">
    <property type="entry name" value="2FE2S_FER_1"/>
    <property type="match status" value="1"/>
</dbReference>
<dbReference type="GO" id="GO:0051537">
    <property type="term" value="F:2 iron, 2 sulfur cluster binding"/>
    <property type="evidence" value="ECO:0007669"/>
    <property type="project" value="UniProtKB-KW"/>
</dbReference>
<keyword evidence="5" id="KW-0479">Metal-binding</keyword>
<keyword evidence="7" id="KW-0408">Iron</keyword>
<accession>A0A0C6P8W7</accession>
<evidence type="ECO:0000256" key="6">
    <source>
        <dbReference type="ARBA" id="ARBA00023002"/>
    </source>
</evidence>
<dbReference type="CDD" id="cd06185">
    <property type="entry name" value="PDR_like"/>
    <property type="match status" value="1"/>
</dbReference>
<dbReference type="AlphaFoldDB" id="A0A0C6P8W7"/>
<dbReference type="SUPFAM" id="SSF54292">
    <property type="entry name" value="2Fe-2S ferredoxin-like"/>
    <property type="match status" value="1"/>
</dbReference>
<dbReference type="InterPro" id="IPR006058">
    <property type="entry name" value="2Fe2S_fd_BS"/>
</dbReference>
<gene>
    <name evidence="11" type="ORF">BN112_4117</name>
</gene>
<evidence type="ECO:0000256" key="5">
    <source>
        <dbReference type="ARBA" id="ARBA00022723"/>
    </source>
</evidence>
<dbReference type="EMBL" id="HE965806">
    <property type="protein sequence ID" value="CCJ56031.1"/>
    <property type="molecule type" value="Genomic_DNA"/>
</dbReference>
<protein>
    <submittedName>
        <fullName evidence="11">Putative oxidoreductase</fullName>
    </submittedName>
</protein>
<dbReference type="Gene3D" id="3.40.50.80">
    <property type="entry name" value="Nucleotide-binding domain of ferredoxin-NADP reductase (FNR) module"/>
    <property type="match status" value="1"/>
</dbReference>
<dbReference type="KEGG" id="bbh:BN112_4117"/>
<dbReference type="SUPFAM" id="SSF63380">
    <property type="entry name" value="Riboflavin synthase domain-like"/>
    <property type="match status" value="1"/>
</dbReference>
<dbReference type="GO" id="GO:0046872">
    <property type="term" value="F:metal ion binding"/>
    <property type="evidence" value="ECO:0007669"/>
    <property type="project" value="UniProtKB-KW"/>
</dbReference>
<evidence type="ECO:0000256" key="1">
    <source>
        <dbReference type="ARBA" id="ARBA00001917"/>
    </source>
</evidence>
<dbReference type="PRINTS" id="PR00409">
    <property type="entry name" value="PHDIOXRDTASE"/>
</dbReference>
<feature type="domain" description="FAD-binding FR-type" evidence="10">
    <location>
        <begin position="1"/>
        <end position="102"/>
    </location>
</feature>
<dbReference type="InterPro" id="IPR054582">
    <property type="entry name" value="DmmA-like_N"/>
</dbReference>
<dbReference type="HOGENOM" id="CLU_003827_17_0_4"/>
<evidence type="ECO:0000256" key="8">
    <source>
        <dbReference type="ARBA" id="ARBA00023014"/>
    </source>
</evidence>
<dbReference type="RefSeq" id="WP_003814776.1">
    <property type="nucleotide sequence ID" value="NC_019382.1"/>
</dbReference>
<evidence type="ECO:0000256" key="7">
    <source>
        <dbReference type="ARBA" id="ARBA00023004"/>
    </source>
</evidence>
<dbReference type="CDD" id="cd00207">
    <property type="entry name" value="fer2"/>
    <property type="match status" value="1"/>
</dbReference>
<dbReference type="Pfam" id="PF22290">
    <property type="entry name" value="DmmA-like_N"/>
    <property type="match status" value="1"/>
</dbReference>
<keyword evidence="4" id="KW-0001">2Fe-2S</keyword>
<evidence type="ECO:0000313" key="12">
    <source>
        <dbReference type="Proteomes" id="UP000007564"/>
    </source>
</evidence>
<proteinExistence type="predicted"/>
<dbReference type="PROSITE" id="PS51085">
    <property type="entry name" value="2FE2S_FER_2"/>
    <property type="match status" value="1"/>
</dbReference>
<reference evidence="11 12" key="1">
    <citation type="journal article" date="2012" name="BMC Genomics">
        <title>Comparative genomics of the classical Bordetella subspecies: the evolution and exchange of virulence-associated diversity amongst closely related pathogens.</title>
        <authorList>
            <person name="Park J."/>
            <person name="Zhang Y."/>
            <person name="Buboltz A.M."/>
            <person name="Zhang X."/>
            <person name="Schuster S.C."/>
            <person name="Ahuja U."/>
            <person name="Liu M."/>
            <person name="Miller J.F."/>
            <person name="Sebaihia M."/>
            <person name="Bentley S.D."/>
            <person name="Parkhill J."/>
            <person name="Harvill E.T."/>
        </authorList>
    </citation>
    <scope>NUCLEOTIDE SEQUENCE [LARGE SCALE GENOMIC DNA]</scope>
    <source>
        <strain evidence="11 12">253</strain>
    </source>
</reference>
<dbReference type="SUPFAM" id="SSF52343">
    <property type="entry name" value="Ferredoxin reductase-like, C-terminal NADP-linked domain"/>
    <property type="match status" value="1"/>
</dbReference>
<evidence type="ECO:0000259" key="10">
    <source>
        <dbReference type="PROSITE" id="PS51384"/>
    </source>
</evidence>
<dbReference type="Gene3D" id="2.40.30.10">
    <property type="entry name" value="Translation factors"/>
    <property type="match status" value="1"/>
</dbReference>
<dbReference type="OrthoDB" id="544091at2"/>
<dbReference type="InterPro" id="IPR036010">
    <property type="entry name" value="2Fe-2S_ferredoxin-like_sf"/>
</dbReference>
<evidence type="ECO:0000256" key="3">
    <source>
        <dbReference type="ARBA" id="ARBA00022643"/>
    </source>
</evidence>
<dbReference type="GeneID" id="56477201"/>
<dbReference type="Gene3D" id="3.10.20.30">
    <property type="match status" value="1"/>
</dbReference>
<sequence>MKLVVRAVTPLTAEIRHFELAAPDGAALPAYTPGAHLSVHVVLPDGTPARREYSLLGDGSATASYEIAVQCREPAAGSAWMHRLAPGDRIEAEAPVNAFALAADAAEHVLIAGGIGITPILSMARHLRGAGAAFTLHYAGRARAAMAFAEEAAAMGAACRLYHDDGAPLHEALPNILAAPAPGRHLYVCGPRALIADTVDGAAAAGWPPASVHYELFQGALALRGDQPFDLVLRQSGITVSVPAGQTMLDALLQAGVEPLYDCRRGECGMCLTPVLEGKPDHRDHYLSPREREAGDAVCVCVSRACGASLTLDL</sequence>
<keyword evidence="3" id="KW-0288">FMN</keyword>
<name>A0A0C6P8W7_BORBO</name>
<dbReference type="Pfam" id="PF00111">
    <property type="entry name" value="Fer2"/>
    <property type="match status" value="1"/>
</dbReference>
<evidence type="ECO:0000313" key="11">
    <source>
        <dbReference type="EMBL" id="CCJ56031.1"/>
    </source>
</evidence>
<dbReference type="GO" id="GO:0016491">
    <property type="term" value="F:oxidoreductase activity"/>
    <property type="evidence" value="ECO:0007669"/>
    <property type="project" value="UniProtKB-KW"/>
</dbReference>
<organism evidence="11 12">
    <name type="scientific">Bordetella bronchiseptica 253</name>
    <dbReference type="NCBI Taxonomy" id="568707"/>
    <lineage>
        <taxon>Bacteria</taxon>
        <taxon>Pseudomonadati</taxon>
        <taxon>Pseudomonadota</taxon>
        <taxon>Betaproteobacteria</taxon>
        <taxon>Burkholderiales</taxon>
        <taxon>Alcaligenaceae</taxon>
        <taxon>Bordetella</taxon>
    </lineage>
</organism>
<dbReference type="InterPro" id="IPR012675">
    <property type="entry name" value="Beta-grasp_dom_sf"/>
</dbReference>
<dbReference type="Proteomes" id="UP000007564">
    <property type="component" value="Chromosome"/>
</dbReference>
<evidence type="ECO:0000256" key="2">
    <source>
        <dbReference type="ARBA" id="ARBA00022630"/>
    </source>
</evidence>